<dbReference type="PROSITE" id="PS00751">
    <property type="entry name" value="TCP1_2"/>
    <property type="match status" value="1"/>
</dbReference>
<dbReference type="InterPro" id="IPR017998">
    <property type="entry name" value="Chaperone_TCP-1"/>
</dbReference>
<evidence type="ECO:0000256" key="5">
    <source>
        <dbReference type="ARBA" id="ARBA00022741"/>
    </source>
</evidence>
<dbReference type="SUPFAM" id="SSF52029">
    <property type="entry name" value="GroEL apical domain-like"/>
    <property type="match status" value="1"/>
</dbReference>
<dbReference type="GO" id="GO:0005524">
    <property type="term" value="F:ATP binding"/>
    <property type="evidence" value="ECO:0007669"/>
    <property type="project" value="UniProtKB-KW"/>
</dbReference>
<dbReference type="CDD" id="cd03341">
    <property type="entry name" value="TCP1_theta"/>
    <property type="match status" value="1"/>
</dbReference>
<reference evidence="11" key="2">
    <citation type="submission" date="2025-08" db="UniProtKB">
        <authorList>
            <consortium name="Ensembl"/>
        </authorList>
    </citation>
    <scope>IDENTIFICATION</scope>
</reference>
<keyword evidence="4" id="KW-0963">Cytoplasm</keyword>
<evidence type="ECO:0000256" key="7">
    <source>
        <dbReference type="ARBA" id="ARBA00023186"/>
    </source>
</evidence>
<dbReference type="InterPro" id="IPR027410">
    <property type="entry name" value="TCP-1-like_intermed_sf"/>
</dbReference>
<dbReference type="GO" id="GO:0016887">
    <property type="term" value="F:ATP hydrolysis activity"/>
    <property type="evidence" value="ECO:0007669"/>
    <property type="project" value="InterPro"/>
</dbReference>
<dbReference type="InterPro" id="IPR012721">
    <property type="entry name" value="Chap_CCT_theta"/>
</dbReference>
<keyword evidence="7 9" id="KW-0143">Chaperone</keyword>
<dbReference type="HOGENOM" id="CLU_008891_4_2_1"/>
<evidence type="ECO:0000313" key="11">
    <source>
        <dbReference type="Ensembl" id="ENSCSAVP00000013840.1"/>
    </source>
</evidence>
<dbReference type="PANTHER" id="PTHR11353">
    <property type="entry name" value="CHAPERONIN"/>
    <property type="match status" value="1"/>
</dbReference>
<dbReference type="InterPro" id="IPR002423">
    <property type="entry name" value="Cpn60/GroEL/TCP-1"/>
</dbReference>
<keyword evidence="6 9" id="KW-0067">ATP-binding</keyword>
<dbReference type="Ensembl" id="ENSCSAVT00000014000.1">
    <property type="protein sequence ID" value="ENSCSAVP00000013840.1"/>
    <property type="gene ID" value="ENSCSAVG00000008115.1"/>
</dbReference>
<protein>
    <recommendedName>
        <fullName evidence="3">T-complex protein 1 subunit theta</fullName>
    </recommendedName>
    <alternativeName>
        <fullName evidence="8">CCT-theta</fullName>
    </alternativeName>
</protein>
<dbReference type="GeneTree" id="ENSGT00550000074783"/>
<dbReference type="Gene3D" id="3.50.7.10">
    <property type="entry name" value="GroEL"/>
    <property type="match status" value="1"/>
</dbReference>
<dbReference type="InterPro" id="IPR002194">
    <property type="entry name" value="Chaperonin_TCP-1_CS"/>
</dbReference>
<evidence type="ECO:0000256" key="1">
    <source>
        <dbReference type="ARBA" id="ARBA00004496"/>
    </source>
</evidence>
<comment type="subcellular location">
    <subcellularLocation>
        <location evidence="1">Cytoplasm</location>
    </subcellularLocation>
</comment>
<reference evidence="12" key="1">
    <citation type="submission" date="2003-08" db="EMBL/GenBank/DDBJ databases">
        <authorList>
            <person name="Birren B."/>
            <person name="Nusbaum C."/>
            <person name="Abebe A."/>
            <person name="Abouelleil A."/>
            <person name="Adekoya E."/>
            <person name="Ait-zahra M."/>
            <person name="Allen N."/>
            <person name="Allen T."/>
            <person name="An P."/>
            <person name="Anderson M."/>
            <person name="Anderson S."/>
            <person name="Arachchi H."/>
            <person name="Armbruster J."/>
            <person name="Bachantsang P."/>
            <person name="Baldwin J."/>
            <person name="Barry A."/>
            <person name="Bayul T."/>
            <person name="Blitshsteyn B."/>
            <person name="Bloom T."/>
            <person name="Blye J."/>
            <person name="Boguslavskiy L."/>
            <person name="Borowsky M."/>
            <person name="Boukhgalter B."/>
            <person name="Brunache A."/>
            <person name="Butler J."/>
            <person name="Calixte N."/>
            <person name="Calvo S."/>
            <person name="Camarata J."/>
            <person name="Campo K."/>
            <person name="Chang J."/>
            <person name="Cheshatsang Y."/>
            <person name="Citroen M."/>
            <person name="Collymore A."/>
            <person name="Considine T."/>
            <person name="Cook A."/>
            <person name="Cooke P."/>
            <person name="Corum B."/>
            <person name="Cuomo C."/>
            <person name="David R."/>
            <person name="Dawoe T."/>
            <person name="Degray S."/>
            <person name="Dodge S."/>
            <person name="Dooley K."/>
            <person name="Dorje P."/>
            <person name="Dorjee K."/>
            <person name="Dorris L."/>
            <person name="Duffey N."/>
            <person name="Dupes A."/>
            <person name="Elkins T."/>
            <person name="Engels R."/>
            <person name="Erickson J."/>
            <person name="Farina A."/>
            <person name="Faro S."/>
            <person name="Ferreira P."/>
            <person name="Fischer H."/>
            <person name="Fitzgerald M."/>
            <person name="Foley K."/>
            <person name="Gage D."/>
            <person name="Galagan J."/>
            <person name="Gearin G."/>
            <person name="Gnerre S."/>
            <person name="Gnirke A."/>
            <person name="Goyette A."/>
            <person name="Graham J."/>
            <person name="Grandbois E."/>
            <person name="Gyaltsen K."/>
            <person name="Hafez N."/>
            <person name="Hagopian D."/>
            <person name="Hagos B."/>
            <person name="Hall J."/>
            <person name="Hatcher B."/>
            <person name="Heller A."/>
            <person name="Higgins H."/>
            <person name="Honan T."/>
            <person name="Horn A."/>
            <person name="Houde N."/>
            <person name="Hughes L."/>
            <person name="Hulme W."/>
            <person name="Husby E."/>
            <person name="Iliev I."/>
            <person name="Jaffe D."/>
            <person name="Jones C."/>
            <person name="Kamal M."/>
            <person name="Kamat A."/>
            <person name="Kamvysselis M."/>
            <person name="Karlsson E."/>
            <person name="Kells C."/>
            <person name="Kieu A."/>
            <person name="Kisner P."/>
            <person name="Kodira C."/>
            <person name="Kulbokas E."/>
            <person name="Labutti K."/>
            <person name="Lama D."/>
            <person name="Landers T."/>
            <person name="Leger J."/>
            <person name="Levine S."/>
            <person name="Lewis D."/>
            <person name="Lewis T."/>
            <person name="Lindblad-toh K."/>
            <person name="Liu X."/>
            <person name="Lokyitsang T."/>
            <person name="Lokyitsang Y."/>
            <person name="Lucien O."/>
            <person name="Lui A."/>
            <person name="Ma L.J."/>
            <person name="Mabbitt R."/>
            <person name="Macdonald J."/>
            <person name="Maclean C."/>
            <person name="Major J."/>
            <person name="Manning J."/>
            <person name="Marabella R."/>
            <person name="Maru K."/>
            <person name="Matthews C."/>
            <person name="Mauceli E."/>
            <person name="Mccarthy M."/>
            <person name="Mcdonough S."/>
            <person name="Mcghee T."/>
            <person name="Meldrim J."/>
            <person name="Meneus L."/>
            <person name="Mesirov J."/>
            <person name="Mihalev A."/>
            <person name="Mihova T."/>
            <person name="Mikkelsen T."/>
            <person name="Mlenga V."/>
            <person name="Moru K."/>
            <person name="Mozes J."/>
            <person name="Mulrain L."/>
            <person name="Munson G."/>
            <person name="Naylor J."/>
            <person name="Newes C."/>
            <person name="Nguyen C."/>
            <person name="Nguyen N."/>
            <person name="Nguyen T."/>
            <person name="Nicol R."/>
            <person name="Nielsen C."/>
            <person name="Nizzari M."/>
            <person name="Norbu C."/>
            <person name="Norbu N."/>
            <person name="O'donnell P."/>
            <person name="Okoawo O."/>
            <person name="O'leary S."/>
            <person name="Omotosho B."/>
            <person name="O'neill K."/>
            <person name="Osman S."/>
            <person name="Parker S."/>
            <person name="Perrin D."/>
            <person name="Phunkhang P."/>
            <person name="Piqani B."/>
            <person name="Purcell S."/>
            <person name="Rachupka T."/>
            <person name="Ramasamy U."/>
            <person name="Rameau R."/>
            <person name="Ray V."/>
            <person name="Raymond C."/>
            <person name="Retta R."/>
            <person name="Richardson S."/>
            <person name="Rise C."/>
            <person name="Rodriguez J."/>
            <person name="Rogers J."/>
            <person name="Rogov P."/>
            <person name="Rutman M."/>
            <person name="Schupbach R."/>
            <person name="Seaman C."/>
            <person name="Settipalli S."/>
            <person name="Sharpe T."/>
            <person name="Sheridan J."/>
            <person name="Sherpa N."/>
            <person name="Shi J."/>
            <person name="Smirnov S."/>
            <person name="Smith C."/>
            <person name="Sougnez C."/>
            <person name="Spencer B."/>
            <person name="Stalker J."/>
            <person name="Stange-thomann N."/>
            <person name="Stavropoulos S."/>
            <person name="Stetson K."/>
            <person name="Stone C."/>
            <person name="Stone S."/>
            <person name="Stubbs M."/>
            <person name="Talamas J."/>
            <person name="Tchuinga P."/>
            <person name="Tenzing P."/>
            <person name="Tesfaye S."/>
            <person name="Theodore J."/>
            <person name="Thoulutsang Y."/>
            <person name="Topham K."/>
            <person name="Towey S."/>
            <person name="Tsamla T."/>
            <person name="Tsomo N."/>
            <person name="Vallee D."/>
            <person name="Vassiliev H."/>
            <person name="Venkataraman V."/>
            <person name="Vinson J."/>
            <person name="Vo A."/>
            <person name="Wade C."/>
            <person name="Wang S."/>
            <person name="Wangchuk T."/>
            <person name="Wangdi T."/>
            <person name="Whittaker C."/>
            <person name="Wilkinson J."/>
            <person name="Wu Y."/>
            <person name="Wyman D."/>
            <person name="Yadav S."/>
            <person name="Yang S."/>
            <person name="Yang X."/>
            <person name="Yeager S."/>
            <person name="Yee E."/>
            <person name="Young G."/>
            <person name="Zainoun J."/>
            <person name="Zembeck L."/>
            <person name="Zimmer A."/>
            <person name="Zody M."/>
            <person name="Lander E."/>
        </authorList>
    </citation>
    <scope>NUCLEOTIDE SEQUENCE [LARGE SCALE GENOMIC DNA]</scope>
</reference>
<dbReference type="FunFam" id="3.50.7.10:FF:000008">
    <property type="entry name" value="T-complex protein 1 subunit theta"/>
    <property type="match status" value="1"/>
</dbReference>
<evidence type="ECO:0000256" key="8">
    <source>
        <dbReference type="ARBA" id="ARBA00029602"/>
    </source>
</evidence>
<proteinExistence type="inferred from homology"/>
<comment type="similarity">
    <text evidence="2 9">Belongs to the TCP-1 chaperonin family.</text>
</comment>
<dbReference type="Pfam" id="PF00118">
    <property type="entry name" value="Cpn60_TCP1"/>
    <property type="match status" value="1"/>
</dbReference>
<evidence type="ECO:0000256" key="6">
    <source>
        <dbReference type="ARBA" id="ARBA00022840"/>
    </source>
</evidence>
<dbReference type="GO" id="GO:0005737">
    <property type="term" value="C:cytoplasm"/>
    <property type="evidence" value="ECO:0007669"/>
    <property type="project" value="UniProtKB-SubCell"/>
</dbReference>
<dbReference type="Proteomes" id="UP000007875">
    <property type="component" value="Unassembled WGS sequence"/>
</dbReference>
<dbReference type="InterPro" id="IPR027413">
    <property type="entry name" value="GROEL-like_equatorial_sf"/>
</dbReference>
<evidence type="ECO:0000256" key="4">
    <source>
        <dbReference type="ARBA" id="ARBA00022490"/>
    </source>
</evidence>
<evidence type="ECO:0000256" key="10">
    <source>
        <dbReference type="SAM" id="MobiDB-lite"/>
    </source>
</evidence>
<dbReference type="NCBIfam" id="TIGR02346">
    <property type="entry name" value="chap_CCT_theta"/>
    <property type="match status" value="1"/>
</dbReference>
<reference evidence="11" key="3">
    <citation type="submission" date="2025-09" db="UniProtKB">
        <authorList>
            <consortium name="Ensembl"/>
        </authorList>
    </citation>
    <scope>IDENTIFICATION</scope>
</reference>
<dbReference type="AlphaFoldDB" id="H2Z8C8"/>
<name>H2Z8C8_CIOSA</name>
<keyword evidence="12" id="KW-1185">Reference proteome</keyword>
<evidence type="ECO:0000313" key="12">
    <source>
        <dbReference type="Proteomes" id="UP000007875"/>
    </source>
</evidence>
<dbReference type="PRINTS" id="PR00304">
    <property type="entry name" value="TCOMPLEXTCP1"/>
</dbReference>
<keyword evidence="5 9" id="KW-0547">Nucleotide-binding</keyword>
<sequence>MAFSVPKAPGFAQMMKQGSKNYQGLEEAVYRNIGACQELAKTTRSAFGPHGMNKMVINHIEKLFVTNDAATILKELEVQHPAAKMIVIASQMCEQEVGDGTNFVLIFAGAMLGLAEELLRMGLSVPEISEGFEAACDKAIELLPDLVCNTVSDLRSVETVTKALKTSIASKQYGNEDFLAGLIAEACVGILPSNRIQFSVDSIRVSKLLGAGVQSSKLVNGMLFLRECESDLKTVKDAKVAVYTCPFDMLNTETKGTVLIKNAKELLNFSTGEEDLLSAQVKAIVDTGVNVVVSGGKVSDLALHFANQHKLMVVRLNSKWDLRRLCKTINATALPRMTAPTPEEMGHCSVVRQDEIGDRNVVIFEHLAKEDSRINTLALRASTENILDDLERAVDDGVNNFKVLTRDQRQVPGAGACEIELAKQIAKFGESCPGLEQYSIKKFAQALEAVPRALAENAGLNPTEVVSKLYAAHQEENGANKGVDIETGDVIDAAEDGILDQYLTKHWAIRLATNAVVTVLSVDQIIMAKAAGGPKPPKQSGDWDKDDDE</sequence>
<organism evidence="11 12">
    <name type="scientific">Ciona savignyi</name>
    <name type="common">Pacific transparent sea squirt</name>
    <dbReference type="NCBI Taxonomy" id="51511"/>
    <lineage>
        <taxon>Eukaryota</taxon>
        <taxon>Metazoa</taxon>
        <taxon>Chordata</taxon>
        <taxon>Tunicata</taxon>
        <taxon>Ascidiacea</taxon>
        <taxon>Phlebobranchia</taxon>
        <taxon>Cionidae</taxon>
        <taxon>Ciona</taxon>
    </lineage>
</organism>
<evidence type="ECO:0000256" key="3">
    <source>
        <dbReference type="ARBA" id="ARBA00016981"/>
    </source>
</evidence>
<evidence type="ECO:0000256" key="9">
    <source>
        <dbReference type="RuleBase" id="RU004187"/>
    </source>
</evidence>
<dbReference type="PROSITE" id="PS00750">
    <property type="entry name" value="TCP1_1"/>
    <property type="match status" value="1"/>
</dbReference>
<dbReference type="Gene3D" id="1.10.560.10">
    <property type="entry name" value="GroEL-like equatorial domain"/>
    <property type="match status" value="1"/>
</dbReference>
<dbReference type="GO" id="GO:0140662">
    <property type="term" value="F:ATP-dependent protein folding chaperone"/>
    <property type="evidence" value="ECO:0007669"/>
    <property type="project" value="InterPro"/>
</dbReference>
<accession>H2Z8C8</accession>
<dbReference type="SUPFAM" id="SSF54849">
    <property type="entry name" value="GroEL-intermediate domain like"/>
    <property type="match status" value="1"/>
</dbReference>
<dbReference type="InterPro" id="IPR027409">
    <property type="entry name" value="GroEL-like_apical_dom_sf"/>
</dbReference>
<dbReference type="SUPFAM" id="SSF48592">
    <property type="entry name" value="GroEL equatorial domain-like"/>
    <property type="match status" value="1"/>
</dbReference>
<evidence type="ECO:0000256" key="2">
    <source>
        <dbReference type="ARBA" id="ARBA00008020"/>
    </source>
</evidence>
<feature type="region of interest" description="Disordered" evidence="10">
    <location>
        <begin position="530"/>
        <end position="549"/>
    </location>
</feature>
<dbReference type="GO" id="GO:0051082">
    <property type="term" value="F:unfolded protein binding"/>
    <property type="evidence" value="ECO:0007669"/>
    <property type="project" value="InterPro"/>
</dbReference>
<dbReference type="Gene3D" id="3.30.260.10">
    <property type="entry name" value="TCP-1-like chaperonin intermediate domain"/>
    <property type="match status" value="1"/>
</dbReference>